<dbReference type="EMBL" id="WNTK01000011">
    <property type="protein sequence ID" value="KAG9476060.1"/>
    <property type="molecule type" value="Genomic_DNA"/>
</dbReference>
<sequence>MRGQYKDLSHDLFISRTATVTRGHLLRLEECRFHHQHQSGFFTVRAVRLWNSLPEDVVMAKSIEEFKRGLDVFLERKDITGYKS</sequence>
<organism evidence="1 2">
    <name type="scientific">Eleutherodactylus coqui</name>
    <name type="common">Puerto Rican coqui</name>
    <dbReference type="NCBI Taxonomy" id="57060"/>
    <lineage>
        <taxon>Eukaryota</taxon>
        <taxon>Metazoa</taxon>
        <taxon>Chordata</taxon>
        <taxon>Craniata</taxon>
        <taxon>Vertebrata</taxon>
        <taxon>Euteleostomi</taxon>
        <taxon>Amphibia</taxon>
        <taxon>Batrachia</taxon>
        <taxon>Anura</taxon>
        <taxon>Neobatrachia</taxon>
        <taxon>Hyloidea</taxon>
        <taxon>Eleutherodactylidae</taxon>
        <taxon>Eleutherodactylinae</taxon>
        <taxon>Eleutherodactylus</taxon>
        <taxon>Eleutherodactylus</taxon>
    </lineage>
</organism>
<name>A0A8J6K262_ELECQ</name>
<evidence type="ECO:0000313" key="2">
    <source>
        <dbReference type="Proteomes" id="UP000770717"/>
    </source>
</evidence>
<evidence type="ECO:0000313" key="1">
    <source>
        <dbReference type="EMBL" id="KAG9476060.1"/>
    </source>
</evidence>
<dbReference type="OrthoDB" id="10063766at2759"/>
<dbReference type="Proteomes" id="UP000770717">
    <property type="component" value="Unassembled WGS sequence"/>
</dbReference>
<keyword evidence="2" id="KW-1185">Reference proteome</keyword>
<proteinExistence type="predicted"/>
<reference evidence="1" key="1">
    <citation type="thesis" date="2020" institute="ProQuest LLC" country="789 East Eisenhower Parkway, Ann Arbor, MI, USA">
        <title>Comparative Genomics and Chromosome Evolution.</title>
        <authorList>
            <person name="Mudd A.B."/>
        </authorList>
    </citation>
    <scope>NUCLEOTIDE SEQUENCE</scope>
    <source>
        <strain evidence="1">HN-11 Male</strain>
        <tissue evidence="1">Kidney and liver</tissue>
    </source>
</reference>
<comment type="caution">
    <text evidence="1">The sequence shown here is derived from an EMBL/GenBank/DDBJ whole genome shotgun (WGS) entry which is preliminary data.</text>
</comment>
<dbReference type="AlphaFoldDB" id="A0A8J6K262"/>
<accession>A0A8J6K262</accession>
<gene>
    <name evidence="1" type="ORF">GDO78_002891</name>
</gene>
<protein>
    <submittedName>
        <fullName evidence="1">Uncharacterized protein</fullName>
    </submittedName>
</protein>